<dbReference type="Proteomes" id="UP000594435">
    <property type="component" value="Chromosome 1"/>
</dbReference>
<sequence>MKRVNISLALLRGLQATPRLMLMGAFCLFWQGHNSHLGQQAQQVVEVTLLGRSLATQMILDKRALVNRLPEVNFATDYQPLPEAVGAAVAHPPRQIRSWPEPPNPF</sequence>
<proteinExistence type="predicted"/>
<protein>
    <submittedName>
        <fullName evidence="1">Uncharacterized protein</fullName>
    </submittedName>
</protein>
<organism evidence="1 2">
    <name type="scientific">Vibrio navarrensis</name>
    <dbReference type="NCBI Taxonomy" id="29495"/>
    <lineage>
        <taxon>Bacteria</taxon>
        <taxon>Pseudomonadati</taxon>
        <taxon>Pseudomonadota</taxon>
        <taxon>Gammaproteobacteria</taxon>
        <taxon>Vibrionales</taxon>
        <taxon>Vibrionaceae</taxon>
        <taxon>Vibrio</taxon>
    </lineage>
</organism>
<dbReference type="AlphaFoldDB" id="A0AAJ4IAC1"/>
<dbReference type="EMBL" id="CP065217">
    <property type="protein sequence ID" value="QPL52909.1"/>
    <property type="molecule type" value="Genomic_DNA"/>
</dbReference>
<gene>
    <name evidence="1" type="ORF">I3X05_12995</name>
</gene>
<evidence type="ECO:0000313" key="2">
    <source>
        <dbReference type="Proteomes" id="UP000594435"/>
    </source>
</evidence>
<reference evidence="1 2" key="1">
    <citation type="submission" date="2020-11" db="EMBL/GenBank/DDBJ databases">
        <title>Complete and Circularized Genome Assembly of a human isolate of Vibrio navarrensis biotype pommerensis with MiSeq and MinION Sequence Data.</title>
        <authorList>
            <person name="Schwartz K."/>
            <person name="Borowiak M."/>
            <person name="Deneke C."/>
            <person name="Balau V."/>
            <person name="Metelmann C."/>
            <person name="Strauch E."/>
        </authorList>
    </citation>
    <scope>NUCLEOTIDE SEQUENCE [LARGE SCALE GENOMIC DNA]</scope>
    <source>
        <strain evidence="1 2">20-VB00237</strain>
    </source>
</reference>
<evidence type="ECO:0000313" key="1">
    <source>
        <dbReference type="EMBL" id="QPL52909.1"/>
    </source>
</evidence>
<dbReference type="RefSeq" id="WP_193158112.1">
    <property type="nucleotide sequence ID" value="NZ_CP065217.1"/>
</dbReference>
<accession>A0AAJ4IAC1</accession>
<name>A0AAJ4IAC1_9VIBR</name>